<accession>A0AAW0KDK9</accession>
<proteinExistence type="predicted"/>
<dbReference type="PANTHER" id="PTHR46635:SF2">
    <property type="entry name" value="GLYCOSYL TRANSFERASE FAMILY 1 DOMAIN-CONTAINING PROTEIN"/>
    <property type="match status" value="1"/>
</dbReference>
<feature type="compositionally biased region" description="Basic residues" evidence="1">
    <location>
        <begin position="26"/>
        <end position="36"/>
    </location>
</feature>
<dbReference type="EMBL" id="PKMF04000331">
    <property type="protein sequence ID" value="KAK7837347.1"/>
    <property type="molecule type" value="Genomic_DNA"/>
</dbReference>
<protein>
    <recommendedName>
        <fullName evidence="5">Glycosyltransferase</fullName>
    </recommendedName>
</protein>
<comment type="caution">
    <text evidence="3">The sequence shown here is derived from an EMBL/GenBank/DDBJ whole genome shotgun (WGS) entry which is preliminary data.</text>
</comment>
<evidence type="ECO:0000313" key="4">
    <source>
        <dbReference type="Proteomes" id="UP000237347"/>
    </source>
</evidence>
<keyword evidence="4" id="KW-1185">Reference proteome</keyword>
<name>A0AAW0KDK9_QUESU</name>
<evidence type="ECO:0000313" key="3">
    <source>
        <dbReference type="EMBL" id="KAK7837347.1"/>
    </source>
</evidence>
<keyword evidence="2" id="KW-1133">Transmembrane helix</keyword>
<evidence type="ECO:0008006" key="5">
    <source>
        <dbReference type="Google" id="ProtNLM"/>
    </source>
</evidence>
<keyword evidence="2" id="KW-0472">Membrane</keyword>
<evidence type="ECO:0000256" key="2">
    <source>
        <dbReference type="SAM" id="Phobius"/>
    </source>
</evidence>
<organism evidence="3 4">
    <name type="scientific">Quercus suber</name>
    <name type="common">Cork oak</name>
    <dbReference type="NCBI Taxonomy" id="58331"/>
    <lineage>
        <taxon>Eukaryota</taxon>
        <taxon>Viridiplantae</taxon>
        <taxon>Streptophyta</taxon>
        <taxon>Embryophyta</taxon>
        <taxon>Tracheophyta</taxon>
        <taxon>Spermatophyta</taxon>
        <taxon>Magnoliopsida</taxon>
        <taxon>eudicotyledons</taxon>
        <taxon>Gunneridae</taxon>
        <taxon>Pentapetalae</taxon>
        <taxon>rosids</taxon>
        <taxon>fabids</taxon>
        <taxon>Fagales</taxon>
        <taxon>Fagaceae</taxon>
        <taxon>Quercus</taxon>
    </lineage>
</organism>
<evidence type="ECO:0000256" key="1">
    <source>
        <dbReference type="SAM" id="MobiDB-lite"/>
    </source>
</evidence>
<reference evidence="3 4" key="1">
    <citation type="journal article" date="2018" name="Sci. Data">
        <title>The draft genome sequence of cork oak.</title>
        <authorList>
            <person name="Ramos A.M."/>
            <person name="Usie A."/>
            <person name="Barbosa P."/>
            <person name="Barros P.M."/>
            <person name="Capote T."/>
            <person name="Chaves I."/>
            <person name="Simoes F."/>
            <person name="Abreu I."/>
            <person name="Carrasquinho I."/>
            <person name="Faro C."/>
            <person name="Guimaraes J.B."/>
            <person name="Mendonca D."/>
            <person name="Nobrega F."/>
            <person name="Rodrigues L."/>
            <person name="Saibo N.J.M."/>
            <person name="Varela M.C."/>
            <person name="Egas C."/>
            <person name="Matos J."/>
            <person name="Miguel C.M."/>
            <person name="Oliveira M.M."/>
            <person name="Ricardo C.P."/>
            <person name="Goncalves S."/>
        </authorList>
    </citation>
    <scope>NUCLEOTIDE SEQUENCE [LARGE SCALE GENOMIC DNA]</scope>
    <source>
        <strain evidence="4">cv. HL8</strain>
    </source>
</reference>
<sequence length="247" mass="27655">MGRSSSPPHTDDSGGGGEGGGAFRSIRGRFPLKRNRVKPDSDDRPVLHRSRSHPTRFNRKSLPWLKGKKSVFYFLVLLAVFLYAMSSMVLQSSITAVFRQGSDRGGRRSNREGLRIGSTLKFLPPRVSRSDGLDSLRSEPRIGVRAPRLALILGNMEKNPQSLMLITVMKNLQKLGYELKIFALEDGKARSMWEQMGGWISILGPEQYGHIDWLIFEGIIVDSLEAKEAISRFVDILPIVHDADTHV</sequence>
<feature type="transmembrane region" description="Helical" evidence="2">
    <location>
        <begin position="71"/>
        <end position="98"/>
    </location>
</feature>
<keyword evidence="2" id="KW-0812">Transmembrane</keyword>
<dbReference type="AlphaFoldDB" id="A0AAW0KDK9"/>
<feature type="region of interest" description="Disordered" evidence="1">
    <location>
        <begin position="1"/>
        <end position="58"/>
    </location>
</feature>
<gene>
    <name evidence="3" type="ORF">CFP56_021364</name>
</gene>
<feature type="compositionally biased region" description="Basic residues" evidence="1">
    <location>
        <begin position="47"/>
        <end position="58"/>
    </location>
</feature>
<dbReference type="PANTHER" id="PTHR46635">
    <property type="entry name" value="GLYCOSYL TRANSFERASE FAMILY 1 PROTEIN"/>
    <property type="match status" value="1"/>
</dbReference>
<dbReference type="Proteomes" id="UP000237347">
    <property type="component" value="Unassembled WGS sequence"/>
</dbReference>
<feature type="compositionally biased region" description="Basic and acidic residues" evidence="1">
    <location>
        <begin position="37"/>
        <end position="46"/>
    </location>
</feature>
<feature type="compositionally biased region" description="Gly residues" evidence="1">
    <location>
        <begin position="13"/>
        <end position="22"/>
    </location>
</feature>